<dbReference type="Pfam" id="PF11790">
    <property type="entry name" value="Glyco_hydro_cc"/>
    <property type="match status" value="1"/>
</dbReference>
<feature type="domain" description="Asl1-like glycosyl hydrolase catalytic" evidence="3">
    <location>
        <begin position="234"/>
        <end position="465"/>
    </location>
</feature>
<feature type="compositionally biased region" description="Low complexity" evidence="1">
    <location>
        <begin position="205"/>
        <end position="227"/>
    </location>
</feature>
<dbReference type="PANTHER" id="PTHR34154:SF13">
    <property type="entry name" value="ASL1-LIKE GLYCOSYL HYDROLASE CATALYTIC DOMAIN-CONTAINING PROTEIN"/>
    <property type="match status" value="1"/>
</dbReference>
<dbReference type="InterPro" id="IPR017853">
    <property type="entry name" value="GH"/>
</dbReference>
<feature type="compositionally biased region" description="Low complexity" evidence="1">
    <location>
        <begin position="149"/>
        <end position="167"/>
    </location>
</feature>
<dbReference type="OrthoDB" id="43654at2759"/>
<gene>
    <name evidence="4" type="ORF">EJ04DRAFT_515043</name>
</gene>
<dbReference type="AlphaFoldDB" id="A0A9P4QSV5"/>
<keyword evidence="2" id="KW-0732">Signal</keyword>
<feature type="chain" id="PRO_5040228584" description="Asl1-like glycosyl hydrolase catalytic domain-containing protein" evidence="2">
    <location>
        <begin position="19"/>
        <end position="467"/>
    </location>
</feature>
<dbReference type="Proteomes" id="UP000799444">
    <property type="component" value="Unassembled WGS sequence"/>
</dbReference>
<evidence type="ECO:0000259" key="3">
    <source>
        <dbReference type="Pfam" id="PF11790"/>
    </source>
</evidence>
<evidence type="ECO:0000256" key="1">
    <source>
        <dbReference type="SAM" id="MobiDB-lite"/>
    </source>
</evidence>
<evidence type="ECO:0000256" key="2">
    <source>
        <dbReference type="SAM" id="SignalP"/>
    </source>
</evidence>
<dbReference type="InterPro" id="IPR053183">
    <property type="entry name" value="ASL1"/>
</dbReference>
<sequence length="467" mass="48502">MSPSVKLGLLTLVSAVAAVPHYGHSRFHKPSGGYQGTGTGAPFPTGGYGNATVLPSGTGVSPEKTTTLLETQYSTETIVSTIYATRPGGVSSVEPEDVSTGAAGCGPETVYVTATNKVTVTVTGGYPSGSASAAPSSVYSSFVAEIPSDLPSSEAAPESSAAPSSKAPGGGYEASSVSFVLPSVTLSMPNKPVDTPGPTPEEHTSAAPVSSVAASSSASAPEPSSPVYSGGKRGLAYNEGSLCDAFDSSKFSFAYNWGATQYGSKLPAGIKYSPMMHKPQDMSADEWLGHVDDNVASGSDLIMGFNEPDHPDQANLSPDAACTAWTEYMDPVKAAHGDVTILGPSVTNGPAPMGLSWLEGFQQKCPDAKWDATNIHFYDIYDNGAGVQRFIDHVEEAAEKFGKKVFVTEYGLRSGSDDEAIKFLQETMKYLEGSDKVSGYSYFMVGQGPMQLNTANGLSAIGEVYNS</sequence>
<evidence type="ECO:0000313" key="5">
    <source>
        <dbReference type="Proteomes" id="UP000799444"/>
    </source>
</evidence>
<evidence type="ECO:0000313" key="4">
    <source>
        <dbReference type="EMBL" id="KAF2730763.1"/>
    </source>
</evidence>
<feature type="region of interest" description="Disordered" evidence="1">
    <location>
        <begin position="188"/>
        <end position="230"/>
    </location>
</feature>
<dbReference type="SUPFAM" id="SSF51445">
    <property type="entry name" value="(Trans)glycosidases"/>
    <property type="match status" value="1"/>
</dbReference>
<dbReference type="EMBL" id="ML996210">
    <property type="protein sequence ID" value="KAF2730763.1"/>
    <property type="molecule type" value="Genomic_DNA"/>
</dbReference>
<proteinExistence type="predicted"/>
<keyword evidence="5" id="KW-1185">Reference proteome</keyword>
<reference evidence="4" key="1">
    <citation type="journal article" date="2020" name="Stud. Mycol.">
        <title>101 Dothideomycetes genomes: a test case for predicting lifestyles and emergence of pathogens.</title>
        <authorList>
            <person name="Haridas S."/>
            <person name="Albert R."/>
            <person name="Binder M."/>
            <person name="Bloem J."/>
            <person name="Labutti K."/>
            <person name="Salamov A."/>
            <person name="Andreopoulos B."/>
            <person name="Baker S."/>
            <person name="Barry K."/>
            <person name="Bills G."/>
            <person name="Bluhm B."/>
            <person name="Cannon C."/>
            <person name="Castanera R."/>
            <person name="Culley D."/>
            <person name="Daum C."/>
            <person name="Ezra D."/>
            <person name="Gonzalez J."/>
            <person name="Henrissat B."/>
            <person name="Kuo A."/>
            <person name="Liang C."/>
            <person name="Lipzen A."/>
            <person name="Lutzoni F."/>
            <person name="Magnuson J."/>
            <person name="Mondo S."/>
            <person name="Nolan M."/>
            <person name="Ohm R."/>
            <person name="Pangilinan J."/>
            <person name="Park H.-J."/>
            <person name="Ramirez L."/>
            <person name="Alfaro M."/>
            <person name="Sun H."/>
            <person name="Tritt A."/>
            <person name="Yoshinaga Y."/>
            <person name="Zwiers L.-H."/>
            <person name="Turgeon B."/>
            <person name="Goodwin S."/>
            <person name="Spatafora J."/>
            <person name="Crous P."/>
            <person name="Grigoriev I."/>
        </authorList>
    </citation>
    <scope>NUCLEOTIDE SEQUENCE</scope>
    <source>
        <strain evidence="4">CBS 125425</strain>
    </source>
</reference>
<name>A0A9P4QSV5_9PLEO</name>
<feature type="signal peptide" evidence="2">
    <location>
        <begin position="1"/>
        <end position="18"/>
    </location>
</feature>
<organism evidence="4 5">
    <name type="scientific">Polyplosphaeria fusca</name>
    <dbReference type="NCBI Taxonomy" id="682080"/>
    <lineage>
        <taxon>Eukaryota</taxon>
        <taxon>Fungi</taxon>
        <taxon>Dikarya</taxon>
        <taxon>Ascomycota</taxon>
        <taxon>Pezizomycotina</taxon>
        <taxon>Dothideomycetes</taxon>
        <taxon>Pleosporomycetidae</taxon>
        <taxon>Pleosporales</taxon>
        <taxon>Tetraplosphaeriaceae</taxon>
        <taxon>Polyplosphaeria</taxon>
    </lineage>
</organism>
<dbReference type="GO" id="GO:0009277">
    <property type="term" value="C:fungal-type cell wall"/>
    <property type="evidence" value="ECO:0007669"/>
    <property type="project" value="TreeGrafter"/>
</dbReference>
<protein>
    <recommendedName>
        <fullName evidence="3">Asl1-like glycosyl hydrolase catalytic domain-containing protein</fullName>
    </recommendedName>
</protein>
<dbReference type="PANTHER" id="PTHR34154">
    <property type="entry name" value="ALKALI-SENSITIVE LINKAGE PROTEIN 1"/>
    <property type="match status" value="1"/>
</dbReference>
<comment type="caution">
    <text evidence="4">The sequence shown here is derived from an EMBL/GenBank/DDBJ whole genome shotgun (WGS) entry which is preliminary data.</text>
</comment>
<dbReference type="Gene3D" id="3.20.20.80">
    <property type="entry name" value="Glycosidases"/>
    <property type="match status" value="1"/>
</dbReference>
<dbReference type="GO" id="GO:0071966">
    <property type="term" value="P:fungal-type cell wall polysaccharide metabolic process"/>
    <property type="evidence" value="ECO:0007669"/>
    <property type="project" value="TreeGrafter"/>
</dbReference>
<dbReference type="InterPro" id="IPR024655">
    <property type="entry name" value="Asl1_glyco_hydro_catalytic"/>
</dbReference>
<feature type="region of interest" description="Disordered" evidence="1">
    <location>
        <begin position="149"/>
        <end position="169"/>
    </location>
</feature>
<accession>A0A9P4QSV5</accession>